<dbReference type="Proteomes" id="UP000313359">
    <property type="component" value="Unassembled WGS sequence"/>
</dbReference>
<protein>
    <submittedName>
        <fullName evidence="1">Uncharacterized protein</fullName>
    </submittedName>
</protein>
<sequence length="122" mass="13569">MSLLRAAQPLGCQDLYNRVRVEVGERYGGPGGPRPPQPSEDVSLVTMLKMMAFARKHQIPGLFNWTAYRIIANPAVWPTSGPAPANLEHTVMKVLYAARVWLQGEWRGRRLVGVSAGMERRG</sequence>
<gene>
    <name evidence="1" type="ORF">L227DRAFT_578915</name>
</gene>
<dbReference type="EMBL" id="ML122288">
    <property type="protein sequence ID" value="RPD56466.1"/>
    <property type="molecule type" value="Genomic_DNA"/>
</dbReference>
<reference evidence="1" key="1">
    <citation type="journal article" date="2018" name="Genome Biol. Evol.">
        <title>Genomics and development of Lentinus tigrinus, a white-rot wood-decaying mushroom with dimorphic fruiting bodies.</title>
        <authorList>
            <person name="Wu B."/>
            <person name="Xu Z."/>
            <person name="Knudson A."/>
            <person name="Carlson A."/>
            <person name="Chen N."/>
            <person name="Kovaka S."/>
            <person name="LaButti K."/>
            <person name="Lipzen A."/>
            <person name="Pennachio C."/>
            <person name="Riley R."/>
            <person name="Schakwitz W."/>
            <person name="Umezawa K."/>
            <person name="Ohm R.A."/>
            <person name="Grigoriev I.V."/>
            <person name="Nagy L.G."/>
            <person name="Gibbons J."/>
            <person name="Hibbett D."/>
        </authorList>
    </citation>
    <scope>NUCLEOTIDE SEQUENCE [LARGE SCALE GENOMIC DNA]</scope>
    <source>
        <strain evidence="1">ALCF2SS1-6</strain>
    </source>
</reference>
<accession>A0A5C2RZF1</accession>
<dbReference type="STRING" id="1328759.A0A5C2RZF1"/>
<proteinExistence type="predicted"/>
<organism evidence="1 2">
    <name type="scientific">Lentinus tigrinus ALCF2SS1-6</name>
    <dbReference type="NCBI Taxonomy" id="1328759"/>
    <lineage>
        <taxon>Eukaryota</taxon>
        <taxon>Fungi</taxon>
        <taxon>Dikarya</taxon>
        <taxon>Basidiomycota</taxon>
        <taxon>Agaricomycotina</taxon>
        <taxon>Agaricomycetes</taxon>
        <taxon>Polyporales</taxon>
        <taxon>Polyporaceae</taxon>
        <taxon>Lentinus</taxon>
    </lineage>
</organism>
<dbReference type="AlphaFoldDB" id="A0A5C2RZF1"/>
<evidence type="ECO:0000313" key="1">
    <source>
        <dbReference type="EMBL" id="RPD56466.1"/>
    </source>
</evidence>
<keyword evidence="2" id="KW-1185">Reference proteome</keyword>
<name>A0A5C2RZF1_9APHY</name>
<evidence type="ECO:0000313" key="2">
    <source>
        <dbReference type="Proteomes" id="UP000313359"/>
    </source>
</evidence>